<reference evidence="1" key="2">
    <citation type="submission" date="2019-01" db="UniProtKB">
        <authorList>
            <consortium name="EnsemblPlants"/>
        </authorList>
    </citation>
    <scope>IDENTIFICATION</scope>
    <source>
        <strain evidence="1">cv. Heinz 1706</strain>
    </source>
</reference>
<evidence type="ECO:0000313" key="2">
    <source>
        <dbReference type="Proteomes" id="UP000004994"/>
    </source>
</evidence>
<evidence type="ECO:0000313" key="1">
    <source>
        <dbReference type="EnsemblPlants" id="Solyc06g059690.3.1.1"/>
    </source>
</evidence>
<dbReference type="EnsemblPlants" id="Solyc06g059690.3.1">
    <property type="protein sequence ID" value="Solyc06g059690.3.1.1"/>
    <property type="gene ID" value="Solyc06g059690.3"/>
</dbReference>
<dbReference type="Gramene" id="Solyc06g059690.3.1">
    <property type="protein sequence ID" value="Solyc06g059690.3.1.1"/>
    <property type="gene ID" value="Solyc06g059690.3"/>
</dbReference>
<dbReference type="PaxDb" id="4081-Solyc06g059690.2.1"/>
<name>A0A3Q7HQ27_SOLLC</name>
<sequence length="34" mass="3865">MVVVGRGEAHTIDGMLNWEKLVVCMTNTKFNDRV</sequence>
<reference evidence="1" key="1">
    <citation type="journal article" date="2012" name="Nature">
        <title>The tomato genome sequence provides insights into fleshy fruit evolution.</title>
        <authorList>
            <consortium name="Tomato Genome Consortium"/>
        </authorList>
    </citation>
    <scope>NUCLEOTIDE SEQUENCE [LARGE SCALE GENOMIC DNA]</scope>
    <source>
        <strain evidence="1">cv. Heinz 1706</strain>
    </source>
</reference>
<proteinExistence type="predicted"/>
<organism evidence="1">
    <name type="scientific">Solanum lycopersicum</name>
    <name type="common">Tomato</name>
    <name type="synonym">Lycopersicon esculentum</name>
    <dbReference type="NCBI Taxonomy" id="4081"/>
    <lineage>
        <taxon>Eukaryota</taxon>
        <taxon>Viridiplantae</taxon>
        <taxon>Streptophyta</taxon>
        <taxon>Embryophyta</taxon>
        <taxon>Tracheophyta</taxon>
        <taxon>Spermatophyta</taxon>
        <taxon>Magnoliopsida</taxon>
        <taxon>eudicotyledons</taxon>
        <taxon>Gunneridae</taxon>
        <taxon>Pentapetalae</taxon>
        <taxon>asterids</taxon>
        <taxon>lamiids</taxon>
        <taxon>Solanales</taxon>
        <taxon>Solanaceae</taxon>
        <taxon>Solanoideae</taxon>
        <taxon>Solaneae</taxon>
        <taxon>Solanum</taxon>
        <taxon>Solanum subgen. Lycopersicon</taxon>
    </lineage>
</organism>
<accession>A0A3Q7HQ27</accession>
<dbReference type="Proteomes" id="UP000004994">
    <property type="component" value="Chromosome 6"/>
</dbReference>
<dbReference type="AlphaFoldDB" id="A0A3Q7HQ27"/>
<dbReference type="InParanoid" id="A0A3Q7HQ27"/>
<keyword evidence="2" id="KW-1185">Reference proteome</keyword>
<protein>
    <submittedName>
        <fullName evidence="1">Uncharacterized protein</fullName>
    </submittedName>
</protein>